<feature type="signal peptide" evidence="10">
    <location>
        <begin position="1"/>
        <end position="20"/>
    </location>
</feature>
<proteinExistence type="inferred from homology"/>
<evidence type="ECO:0000256" key="6">
    <source>
        <dbReference type="ARBA" id="ARBA00023295"/>
    </source>
</evidence>
<evidence type="ECO:0000313" key="12">
    <source>
        <dbReference type="Proteomes" id="UP000231279"/>
    </source>
</evidence>
<keyword evidence="10" id="KW-0732">Signal</keyword>
<dbReference type="GO" id="GO:0004650">
    <property type="term" value="F:polygalacturonase activity"/>
    <property type="evidence" value="ECO:0007669"/>
    <property type="project" value="UniProtKB-EC"/>
</dbReference>
<protein>
    <submittedName>
        <fullName evidence="11">Polygalacturonase</fullName>
        <ecNumber evidence="11">3.2.1.15</ecNumber>
    </submittedName>
</protein>
<dbReference type="STRING" id="429701.A0A2G9GM54"/>
<keyword evidence="12" id="KW-1185">Reference proteome</keyword>
<keyword evidence="4" id="KW-0964">Secreted</keyword>
<keyword evidence="7" id="KW-0961">Cell wall biogenesis/degradation</keyword>
<keyword evidence="3" id="KW-0134">Cell wall</keyword>
<evidence type="ECO:0000256" key="5">
    <source>
        <dbReference type="ARBA" id="ARBA00022801"/>
    </source>
</evidence>
<dbReference type="EMBL" id="NKXS01004532">
    <property type="protein sequence ID" value="PIN06100.1"/>
    <property type="molecule type" value="Genomic_DNA"/>
</dbReference>
<evidence type="ECO:0000256" key="7">
    <source>
        <dbReference type="ARBA" id="ARBA00023316"/>
    </source>
</evidence>
<evidence type="ECO:0000313" key="11">
    <source>
        <dbReference type="EMBL" id="PIN06100.1"/>
    </source>
</evidence>
<evidence type="ECO:0000256" key="2">
    <source>
        <dbReference type="ARBA" id="ARBA00008834"/>
    </source>
</evidence>
<dbReference type="Gene3D" id="2.160.20.10">
    <property type="entry name" value="Single-stranded right-handed beta-helix, Pectin lyase-like"/>
    <property type="match status" value="1"/>
</dbReference>
<dbReference type="InterPro" id="IPR000743">
    <property type="entry name" value="Glyco_hydro_28"/>
</dbReference>
<keyword evidence="6 9" id="KW-0326">Glycosidase</keyword>
<dbReference type="PROSITE" id="PS00502">
    <property type="entry name" value="POLYGALACTURONASE"/>
    <property type="match status" value="1"/>
</dbReference>
<dbReference type="SUPFAM" id="SSF51126">
    <property type="entry name" value="Pectin lyase-like"/>
    <property type="match status" value="1"/>
</dbReference>
<dbReference type="PANTHER" id="PTHR31375">
    <property type="match status" value="1"/>
</dbReference>
<dbReference type="Proteomes" id="UP000231279">
    <property type="component" value="Unassembled WGS sequence"/>
</dbReference>
<evidence type="ECO:0000256" key="4">
    <source>
        <dbReference type="ARBA" id="ARBA00022525"/>
    </source>
</evidence>
<dbReference type="OrthoDB" id="187139at2759"/>
<feature type="chain" id="PRO_5013722044" evidence="10">
    <location>
        <begin position="21"/>
        <end position="359"/>
    </location>
</feature>
<evidence type="ECO:0000256" key="8">
    <source>
        <dbReference type="PROSITE-ProRule" id="PRU10052"/>
    </source>
</evidence>
<feature type="active site" evidence="8">
    <location>
        <position position="227"/>
    </location>
</feature>
<reference evidence="12" key="1">
    <citation type="journal article" date="2018" name="Gigascience">
        <title>Genome assembly of the Pink Ipe (Handroanthus impetiginosus, Bignoniaceae), a highly valued, ecologically keystone Neotropical timber forest tree.</title>
        <authorList>
            <person name="Silva-Junior O.B."/>
            <person name="Grattapaglia D."/>
            <person name="Novaes E."/>
            <person name="Collevatti R.G."/>
        </authorList>
    </citation>
    <scope>NUCLEOTIDE SEQUENCE [LARGE SCALE GENOMIC DNA]</scope>
    <source>
        <strain evidence="12">cv. UFG-1</strain>
    </source>
</reference>
<dbReference type="InterPro" id="IPR012334">
    <property type="entry name" value="Pectin_lyas_fold"/>
</dbReference>
<comment type="subcellular location">
    <subcellularLocation>
        <location evidence="1">Secreted</location>
        <location evidence="1">Cell wall</location>
    </subcellularLocation>
</comment>
<organism evidence="11 12">
    <name type="scientific">Handroanthus impetiginosus</name>
    <dbReference type="NCBI Taxonomy" id="429701"/>
    <lineage>
        <taxon>Eukaryota</taxon>
        <taxon>Viridiplantae</taxon>
        <taxon>Streptophyta</taxon>
        <taxon>Embryophyta</taxon>
        <taxon>Tracheophyta</taxon>
        <taxon>Spermatophyta</taxon>
        <taxon>Magnoliopsida</taxon>
        <taxon>eudicotyledons</taxon>
        <taxon>Gunneridae</taxon>
        <taxon>Pentapetalae</taxon>
        <taxon>asterids</taxon>
        <taxon>lamiids</taxon>
        <taxon>Lamiales</taxon>
        <taxon>Bignoniaceae</taxon>
        <taxon>Crescentiina</taxon>
        <taxon>Tabebuia alliance</taxon>
        <taxon>Handroanthus</taxon>
    </lineage>
</organism>
<comment type="caution">
    <text evidence="11">The sequence shown here is derived from an EMBL/GenBank/DDBJ whole genome shotgun (WGS) entry which is preliminary data.</text>
</comment>
<name>A0A2G9GM54_9LAMI</name>
<dbReference type="GO" id="GO:0071555">
    <property type="term" value="P:cell wall organization"/>
    <property type="evidence" value="ECO:0007669"/>
    <property type="project" value="UniProtKB-KW"/>
</dbReference>
<evidence type="ECO:0000256" key="10">
    <source>
        <dbReference type="SAM" id="SignalP"/>
    </source>
</evidence>
<keyword evidence="5 9" id="KW-0378">Hydrolase</keyword>
<dbReference type="EC" id="3.2.1.15" evidence="11"/>
<comment type="similarity">
    <text evidence="2 9">Belongs to the glycosyl hydrolase 28 family.</text>
</comment>
<evidence type="ECO:0000256" key="1">
    <source>
        <dbReference type="ARBA" id="ARBA00004191"/>
    </source>
</evidence>
<gene>
    <name evidence="11" type="ORF">CDL12_21346</name>
</gene>
<dbReference type="AlphaFoldDB" id="A0A2G9GM54"/>
<accession>A0A2G9GM54</accession>
<dbReference type="InterPro" id="IPR011050">
    <property type="entry name" value="Pectin_lyase_fold/virulence"/>
</dbReference>
<sequence>MLIKTVIFPILIFCSSLISCDTFGSVHSDKRGLVGGEIFNVLTYGAKPGSAQERETIFQGPCKSQFPITIQVQGTLQAVPDISAYSGDGWISFIEVHGLILTGGGTIDGRGNGLWQYNDCKTDPNCILLPASINMMNVSNAKVKSITLMDSMGFHMHVMNSYMIRTYSLMIIAPKDSPNADGIHISKSNTVKVSRSVIKIGDDYVSVGHMHGSTNVTINKITCGPGHGISVGSLGKEPKEPDVKGPIVKNCTLKGTTNGIRIKTYPTSDPSRAAGILFQDIIMDKVLNPIIIDQNYGTKSSIPSLVKIIAVNLMCSSLVPCQNVHFHNIDLQFVGNAKPTAICDNAKVGYSGVQFPPPC</sequence>
<evidence type="ECO:0000256" key="9">
    <source>
        <dbReference type="RuleBase" id="RU361169"/>
    </source>
</evidence>
<evidence type="ECO:0000256" key="3">
    <source>
        <dbReference type="ARBA" id="ARBA00022512"/>
    </source>
</evidence>
<dbReference type="PROSITE" id="PS51257">
    <property type="entry name" value="PROKAR_LIPOPROTEIN"/>
    <property type="match status" value="1"/>
</dbReference>
<dbReference type="GO" id="GO:0005975">
    <property type="term" value="P:carbohydrate metabolic process"/>
    <property type="evidence" value="ECO:0007669"/>
    <property type="project" value="InterPro"/>
</dbReference>
<dbReference type="Pfam" id="PF00295">
    <property type="entry name" value="Glyco_hydro_28"/>
    <property type="match status" value="1"/>
</dbReference>